<dbReference type="EMBL" id="JANAKD010000569">
    <property type="protein sequence ID" value="KAJ3492691.1"/>
    <property type="molecule type" value="Genomic_DNA"/>
</dbReference>
<evidence type="ECO:0000313" key="1">
    <source>
        <dbReference type="EMBL" id="KAJ3492691.1"/>
    </source>
</evidence>
<accession>A0ACC1QTM9</accession>
<evidence type="ECO:0000313" key="2">
    <source>
        <dbReference type="Proteomes" id="UP001148737"/>
    </source>
</evidence>
<dbReference type="Proteomes" id="UP001148737">
    <property type="component" value="Unassembled WGS sequence"/>
</dbReference>
<protein>
    <submittedName>
        <fullName evidence="1">Uncharacterized protein</fullName>
    </submittedName>
</protein>
<gene>
    <name evidence="1" type="ORF">NLG97_g5207</name>
</gene>
<proteinExistence type="predicted"/>
<keyword evidence="2" id="KW-1185">Reference proteome</keyword>
<organism evidence="1 2">
    <name type="scientific">Lecanicillium saksenae</name>
    <dbReference type="NCBI Taxonomy" id="468837"/>
    <lineage>
        <taxon>Eukaryota</taxon>
        <taxon>Fungi</taxon>
        <taxon>Dikarya</taxon>
        <taxon>Ascomycota</taxon>
        <taxon>Pezizomycotina</taxon>
        <taxon>Sordariomycetes</taxon>
        <taxon>Hypocreomycetidae</taxon>
        <taxon>Hypocreales</taxon>
        <taxon>Cordycipitaceae</taxon>
        <taxon>Lecanicillium</taxon>
    </lineage>
</organism>
<name>A0ACC1QTM9_9HYPO</name>
<comment type="caution">
    <text evidence="1">The sequence shown here is derived from an EMBL/GenBank/DDBJ whole genome shotgun (WGS) entry which is preliminary data.</text>
</comment>
<sequence>MRFLTLAAELLLVAGTASAGRPGRNAFTMGRPPTKAIEGPTPADSDAADVSHALQKRTSYAGDYTTYWNWFDQLLDHNKPELGTFKQLYYWNAGDYAGPGSPIIMNSPGENNATSMRVYTTNVTLPGAFAQNVGGATILLEHRYWGYSSPYTNLTTDNLELLNLDQHMQDLIYFANNVQFSFDPTNSSRPTKAPWVLTGCSYSGAVTAWLQDLYPGTYWAYHASSAVVQSVTNFWQYFQVTHDVMPKNCSTDYTKIIEHVDKVLINGTDTQKQKLKTKFGFGPLSDHDFAWALMDGLYTSQYLAFSNDKWNVTDPLHQFCDYIENRWKNSTAPQPGPEGVGLCPAMNGLAKWFKETEIDGGCAGWGYPQWTAKDDVGCWVNDDFNMDALQRAL</sequence>
<reference evidence="1" key="1">
    <citation type="submission" date="2022-07" db="EMBL/GenBank/DDBJ databases">
        <title>Genome Sequence of Lecanicillium saksenae.</title>
        <authorList>
            <person name="Buettner E."/>
        </authorList>
    </citation>
    <scope>NUCLEOTIDE SEQUENCE</scope>
    <source>
        <strain evidence="1">VT-O1</strain>
    </source>
</reference>